<name>A0A517RIN2_9PLAN</name>
<sequence>MISLQRSEPVSTNTKIRELFRDSQFIFVRYLVTSGKSILDYLFGSESPKSISITLTETVTGCLLVMKKISCRTTFYQKKIFPFVFIGFGIYAMIVGGTGERGHPVFILLFLLIITMIIFTHIQFKVFFLMDEVFDDGDSLLLRNTGKEVRIPLQEIENICYPKKINIYSRLEQVELTLKHPTEFGTEIYFLSAGDDLFSNEANTDIPDLMERISQAKTEQNQREQDRIID</sequence>
<dbReference type="OrthoDB" id="5953360at2"/>
<dbReference type="Proteomes" id="UP000317171">
    <property type="component" value="Chromosome"/>
</dbReference>
<accession>A0A517RIN2</accession>
<proteinExistence type="predicted"/>
<dbReference type="EMBL" id="CP036269">
    <property type="protein sequence ID" value="QDT43738.1"/>
    <property type="molecule type" value="Genomic_DNA"/>
</dbReference>
<feature type="transmembrane region" description="Helical" evidence="1">
    <location>
        <begin position="80"/>
        <end position="99"/>
    </location>
</feature>
<keyword evidence="1" id="KW-1133">Transmembrane helix</keyword>
<protein>
    <submittedName>
        <fullName evidence="2">Uncharacterized protein</fullName>
    </submittedName>
</protein>
<organism evidence="2 3">
    <name type="scientific">Gimesia alba</name>
    <dbReference type="NCBI Taxonomy" id="2527973"/>
    <lineage>
        <taxon>Bacteria</taxon>
        <taxon>Pseudomonadati</taxon>
        <taxon>Planctomycetota</taxon>
        <taxon>Planctomycetia</taxon>
        <taxon>Planctomycetales</taxon>
        <taxon>Planctomycetaceae</taxon>
        <taxon>Gimesia</taxon>
    </lineage>
</organism>
<gene>
    <name evidence="2" type="ORF">Pan241w_38420</name>
</gene>
<evidence type="ECO:0000313" key="3">
    <source>
        <dbReference type="Proteomes" id="UP000317171"/>
    </source>
</evidence>
<dbReference type="AlphaFoldDB" id="A0A517RIN2"/>
<keyword evidence="1" id="KW-0812">Transmembrane</keyword>
<keyword evidence="1" id="KW-0472">Membrane</keyword>
<evidence type="ECO:0000256" key="1">
    <source>
        <dbReference type="SAM" id="Phobius"/>
    </source>
</evidence>
<dbReference type="RefSeq" id="WP_145218638.1">
    <property type="nucleotide sequence ID" value="NZ_CP036269.1"/>
</dbReference>
<keyword evidence="3" id="KW-1185">Reference proteome</keyword>
<reference evidence="2 3" key="1">
    <citation type="submission" date="2019-02" db="EMBL/GenBank/DDBJ databases">
        <title>Deep-cultivation of Planctomycetes and their phenomic and genomic characterization uncovers novel biology.</title>
        <authorList>
            <person name="Wiegand S."/>
            <person name="Jogler M."/>
            <person name="Boedeker C."/>
            <person name="Pinto D."/>
            <person name="Vollmers J."/>
            <person name="Rivas-Marin E."/>
            <person name="Kohn T."/>
            <person name="Peeters S.H."/>
            <person name="Heuer A."/>
            <person name="Rast P."/>
            <person name="Oberbeckmann S."/>
            <person name="Bunk B."/>
            <person name="Jeske O."/>
            <person name="Meyerdierks A."/>
            <person name="Storesund J.E."/>
            <person name="Kallscheuer N."/>
            <person name="Luecker S."/>
            <person name="Lage O.M."/>
            <person name="Pohl T."/>
            <person name="Merkel B.J."/>
            <person name="Hornburger P."/>
            <person name="Mueller R.-W."/>
            <person name="Bruemmer F."/>
            <person name="Labrenz M."/>
            <person name="Spormann A.M."/>
            <person name="Op den Camp H."/>
            <person name="Overmann J."/>
            <person name="Amann R."/>
            <person name="Jetten M.S.M."/>
            <person name="Mascher T."/>
            <person name="Medema M.H."/>
            <person name="Devos D.P."/>
            <person name="Kaster A.-K."/>
            <person name="Ovreas L."/>
            <person name="Rohde M."/>
            <person name="Galperin M.Y."/>
            <person name="Jogler C."/>
        </authorList>
    </citation>
    <scope>NUCLEOTIDE SEQUENCE [LARGE SCALE GENOMIC DNA]</scope>
    <source>
        <strain evidence="2 3">Pan241w</strain>
    </source>
</reference>
<dbReference type="KEGG" id="gaz:Pan241w_38420"/>
<evidence type="ECO:0000313" key="2">
    <source>
        <dbReference type="EMBL" id="QDT43738.1"/>
    </source>
</evidence>
<feature type="transmembrane region" description="Helical" evidence="1">
    <location>
        <begin position="105"/>
        <end position="124"/>
    </location>
</feature>